<dbReference type="GO" id="GO:0003676">
    <property type="term" value="F:nucleic acid binding"/>
    <property type="evidence" value="ECO:0007669"/>
    <property type="project" value="InterPro"/>
</dbReference>
<dbReference type="EMBL" id="JAPFRF010000001">
    <property type="protein sequence ID" value="KAJ7344660.1"/>
    <property type="molecule type" value="Genomic_DNA"/>
</dbReference>
<sequence>AHNIRSMMWQDSTISEILGKNILPTVRKLKIGRHWAFQKDNDPEHTSDATKAWLKKKS</sequence>
<dbReference type="Proteomes" id="UP001142489">
    <property type="component" value="Unassembled WGS sequence"/>
</dbReference>
<dbReference type="Gene3D" id="3.30.420.10">
    <property type="entry name" value="Ribonuclease H-like superfamily/Ribonuclease H"/>
    <property type="match status" value="1"/>
</dbReference>
<feature type="region of interest" description="Disordered" evidence="1">
    <location>
        <begin position="39"/>
        <end position="58"/>
    </location>
</feature>
<protein>
    <submittedName>
        <fullName evidence="2">Uncharacterized protein</fullName>
    </submittedName>
</protein>
<dbReference type="OrthoDB" id="3263820at2759"/>
<proteinExistence type="predicted"/>
<reference evidence="2" key="1">
    <citation type="journal article" date="2023" name="DNA Res.">
        <title>Chromosome-level genome assembly of Phrynocephalus forsythii using third-generation DNA sequencing and Hi-C analysis.</title>
        <authorList>
            <person name="Qi Y."/>
            <person name="Zhao W."/>
            <person name="Zhao Y."/>
            <person name="Niu C."/>
            <person name="Cao S."/>
            <person name="Zhang Y."/>
        </authorList>
    </citation>
    <scope>NUCLEOTIDE SEQUENCE</scope>
    <source>
        <tissue evidence="2">Muscle</tissue>
    </source>
</reference>
<evidence type="ECO:0000313" key="2">
    <source>
        <dbReference type="EMBL" id="KAJ7344660.1"/>
    </source>
</evidence>
<organism evidence="2 3">
    <name type="scientific">Phrynocephalus forsythii</name>
    <dbReference type="NCBI Taxonomy" id="171643"/>
    <lineage>
        <taxon>Eukaryota</taxon>
        <taxon>Metazoa</taxon>
        <taxon>Chordata</taxon>
        <taxon>Craniata</taxon>
        <taxon>Vertebrata</taxon>
        <taxon>Euteleostomi</taxon>
        <taxon>Lepidosauria</taxon>
        <taxon>Squamata</taxon>
        <taxon>Bifurcata</taxon>
        <taxon>Unidentata</taxon>
        <taxon>Episquamata</taxon>
        <taxon>Toxicofera</taxon>
        <taxon>Iguania</taxon>
        <taxon>Acrodonta</taxon>
        <taxon>Agamidae</taxon>
        <taxon>Agaminae</taxon>
        <taxon>Phrynocephalus</taxon>
    </lineage>
</organism>
<gene>
    <name evidence="2" type="ORF">JRQ81_000610</name>
</gene>
<name>A0A9Q0Y5L3_9SAUR</name>
<keyword evidence="3" id="KW-1185">Reference proteome</keyword>
<evidence type="ECO:0000256" key="1">
    <source>
        <dbReference type="SAM" id="MobiDB-lite"/>
    </source>
</evidence>
<feature type="compositionally biased region" description="Basic and acidic residues" evidence="1">
    <location>
        <begin position="39"/>
        <end position="48"/>
    </location>
</feature>
<evidence type="ECO:0000313" key="3">
    <source>
        <dbReference type="Proteomes" id="UP001142489"/>
    </source>
</evidence>
<comment type="caution">
    <text evidence="2">The sequence shown here is derived from an EMBL/GenBank/DDBJ whole genome shotgun (WGS) entry which is preliminary data.</text>
</comment>
<dbReference type="AlphaFoldDB" id="A0A9Q0Y5L3"/>
<accession>A0A9Q0Y5L3</accession>
<feature type="non-terminal residue" evidence="2">
    <location>
        <position position="1"/>
    </location>
</feature>
<dbReference type="InterPro" id="IPR036397">
    <property type="entry name" value="RNaseH_sf"/>
</dbReference>